<dbReference type="EMBL" id="GGEC01035728">
    <property type="protein sequence ID" value="MBX16212.1"/>
    <property type="molecule type" value="Transcribed_RNA"/>
</dbReference>
<accession>A0A2P2LE26</accession>
<reference evidence="1" key="1">
    <citation type="submission" date="2018-02" db="EMBL/GenBank/DDBJ databases">
        <title>Rhizophora mucronata_Transcriptome.</title>
        <authorList>
            <person name="Meera S.P."/>
            <person name="Sreeshan A."/>
            <person name="Augustine A."/>
        </authorList>
    </citation>
    <scope>NUCLEOTIDE SEQUENCE</scope>
    <source>
        <tissue evidence="1">Leaf</tissue>
    </source>
</reference>
<name>A0A2P2LE26_RHIMU</name>
<proteinExistence type="predicted"/>
<sequence length="12" mass="1353">MCSISPEKEKNS</sequence>
<evidence type="ECO:0000313" key="1">
    <source>
        <dbReference type="EMBL" id="MBX16212.1"/>
    </source>
</evidence>
<protein>
    <submittedName>
        <fullName evidence="1">Uncharacterized protein LOC105632604</fullName>
    </submittedName>
</protein>
<organism evidence="1">
    <name type="scientific">Rhizophora mucronata</name>
    <name type="common">Asiatic mangrove</name>
    <dbReference type="NCBI Taxonomy" id="61149"/>
    <lineage>
        <taxon>Eukaryota</taxon>
        <taxon>Viridiplantae</taxon>
        <taxon>Streptophyta</taxon>
        <taxon>Embryophyta</taxon>
        <taxon>Tracheophyta</taxon>
        <taxon>Spermatophyta</taxon>
        <taxon>Magnoliopsida</taxon>
        <taxon>eudicotyledons</taxon>
        <taxon>Gunneridae</taxon>
        <taxon>Pentapetalae</taxon>
        <taxon>rosids</taxon>
        <taxon>fabids</taxon>
        <taxon>Malpighiales</taxon>
        <taxon>Rhizophoraceae</taxon>
        <taxon>Rhizophora</taxon>
    </lineage>
</organism>